<evidence type="ECO:0000256" key="3">
    <source>
        <dbReference type="ARBA" id="ARBA00004922"/>
    </source>
</evidence>
<evidence type="ECO:0000256" key="13">
    <source>
        <dbReference type="SAM" id="SignalP"/>
    </source>
</evidence>
<keyword evidence="8" id="KW-0256">Endoplasmic reticulum</keyword>
<dbReference type="Pfam" id="PF01255">
    <property type="entry name" value="Prenyltransf"/>
    <property type="match status" value="1"/>
</dbReference>
<evidence type="ECO:0000256" key="11">
    <source>
        <dbReference type="ARBA" id="ARBA00023136"/>
    </source>
</evidence>
<keyword evidence="11" id="KW-0472">Membrane</keyword>
<dbReference type="GO" id="GO:0045547">
    <property type="term" value="F:ditrans,polycis-polyprenyl diphosphate synthase [(2E,6E)-farnesyl diphosphate specific] activity"/>
    <property type="evidence" value="ECO:0007669"/>
    <property type="project" value="UniProtKB-EC"/>
</dbReference>
<evidence type="ECO:0000256" key="7">
    <source>
        <dbReference type="ARBA" id="ARBA00022692"/>
    </source>
</evidence>
<dbReference type="AlphaFoldDB" id="A0A023FZK1"/>
<proteinExistence type="evidence at transcript level"/>
<keyword evidence="6" id="KW-0808">Transferase</keyword>
<dbReference type="InterPro" id="IPR038887">
    <property type="entry name" value="Nus1/NgBR"/>
</dbReference>
<feature type="chain" id="PRO_5001516306" description="ditrans,polycis-polyprenyl diphosphate synthase [(2E,6E)-farnesyldiphosphate specific]" evidence="13">
    <location>
        <begin position="21"/>
        <end position="264"/>
    </location>
</feature>
<evidence type="ECO:0000256" key="1">
    <source>
        <dbReference type="ARBA" id="ARBA00001946"/>
    </source>
</evidence>
<dbReference type="InterPro" id="IPR001441">
    <property type="entry name" value="UPP_synth-like"/>
</dbReference>
<comment type="subcellular location">
    <subcellularLocation>
        <location evidence="2">Endoplasmic reticulum membrane</location>
    </subcellularLocation>
</comment>
<comment type="catalytic activity">
    <reaction evidence="12">
        <text>n isopentenyl diphosphate + (2E,6E)-farnesyl diphosphate = a di-trans,poly-cis-polyprenyl diphosphate + n diphosphate</text>
        <dbReference type="Rhea" id="RHEA:53008"/>
        <dbReference type="Rhea" id="RHEA-COMP:19494"/>
        <dbReference type="ChEBI" id="CHEBI:33019"/>
        <dbReference type="ChEBI" id="CHEBI:128769"/>
        <dbReference type="ChEBI" id="CHEBI:136960"/>
        <dbReference type="ChEBI" id="CHEBI:175763"/>
        <dbReference type="EC" id="2.5.1.87"/>
    </reaction>
</comment>
<feature type="signal peptide" evidence="13">
    <location>
        <begin position="1"/>
        <end position="20"/>
    </location>
</feature>
<dbReference type="SUPFAM" id="SSF64005">
    <property type="entry name" value="Undecaprenyl diphosphate synthase"/>
    <property type="match status" value="1"/>
</dbReference>
<dbReference type="Gene3D" id="3.40.1180.10">
    <property type="entry name" value="Decaprenyl diphosphate synthase-like"/>
    <property type="match status" value="1"/>
</dbReference>
<keyword evidence="7" id="KW-0812">Transmembrane</keyword>
<evidence type="ECO:0000256" key="2">
    <source>
        <dbReference type="ARBA" id="ARBA00004586"/>
    </source>
</evidence>
<keyword evidence="14" id="KW-0675">Receptor</keyword>
<evidence type="ECO:0000313" key="14">
    <source>
        <dbReference type="EMBL" id="JAC26909.1"/>
    </source>
</evidence>
<dbReference type="PANTHER" id="PTHR21528:SF0">
    <property type="entry name" value="DEHYDRODOLICHYL DIPHOSPHATE SYNTHASE COMPLEX SUBUNIT NUS1"/>
    <property type="match status" value="1"/>
</dbReference>
<dbReference type="UniPathway" id="UPA00378"/>
<evidence type="ECO:0000256" key="6">
    <source>
        <dbReference type="ARBA" id="ARBA00022679"/>
    </source>
</evidence>
<comment type="similarity">
    <text evidence="4">Belongs to the UPP synthase family.</text>
</comment>
<evidence type="ECO:0000256" key="10">
    <source>
        <dbReference type="ARBA" id="ARBA00022989"/>
    </source>
</evidence>
<dbReference type="GO" id="GO:0005789">
    <property type="term" value="C:endoplasmic reticulum membrane"/>
    <property type="evidence" value="ECO:0007669"/>
    <property type="project" value="UniProtKB-SubCell"/>
</dbReference>
<dbReference type="InterPro" id="IPR036424">
    <property type="entry name" value="UPP_synth-like_sf"/>
</dbReference>
<comment type="pathway">
    <text evidence="3">Protein modification; protein glycosylation.</text>
</comment>
<name>A0A023FZK1_AMBPA</name>
<evidence type="ECO:0000256" key="12">
    <source>
        <dbReference type="ARBA" id="ARBA00047353"/>
    </source>
</evidence>
<dbReference type="PANTHER" id="PTHR21528">
    <property type="entry name" value="DEHYDRODOLICHYL DIPHOSPHATE SYNTHASE COMPLEX SUBUNIT NUS1"/>
    <property type="match status" value="1"/>
</dbReference>
<keyword evidence="10" id="KW-1133">Transmembrane helix</keyword>
<dbReference type="EMBL" id="GBBL01000411">
    <property type="protein sequence ID" value="JAC26909.1"/>
    <property type="molecule type" value="mRNA"/>
</dbReference>
<evidence type="ECO:0000256" key="5">
    <source>
        <dbReference type="ARBA" id="ARBA00012596"/>
    </source>
</evidence>
<evidence type="ECO:0000256" key="8">
    <source>
        <dbReference type="ARBA" id="ARBA00022824"/>
    </source>
</evidence>
<comment type="cofactor">
    <cofactor evidence="1">
        <name>Mg(2+)</name>
        <dbReference type="ChEBI" id="CHEBI:18420"/>
    </cofactor>
</comment>
<accession>A0A023FZK1</accession>
<protein>
    <recommendedName>
        <fullName evidence="5">ditrans,polycis-polyprenyl diphosphate synthase [(2E,6E)-farnesyldiphosphate specific]</fullName>
        <ecNumber evidence="5">2.5.1.87</ecNumber>
    </recommendedName>
</protein>
<dbReference type="EC" id="2.5.1.87" evidence="5"/>
<evidence type="ECO:0000256" key="4">
    <source>
        <dbReference type="ARBA" id="ARBA00005432"/>
    </source>
</evidence>
<evidence type="ECO:0000256" key="9">
    <source>
        <dbReference type="ARBA" id="ARBA00022842"/>
    </source>
</evidence>
<dbReference type="GO" id="GO:1904423">
    <property type="term" value="C:dehydrodolichyl diphosphate synthase complex"/>
    <property type="evidence" value="ECO:0007669"/>
    <property type="project" value="InterPro"/>
</dbReference>
<organism evidence="14">
    <name type="scientific">Amblyomma parvum</name>
    <name type="common">South American tick</name>
    <dbReference type="NCBI Taxonomy" id="251391"/>
    <lineage>
        <taxon>Eukaryota</taxon>
        <taxon>Metazoa</taxon>
        <taxon>Ecdysozoa</taxon>
        <taxon>Arthropoda</taxon>
        <taxon>Chelicerata</taxon>
        <taxon>Arachnida</taxon>
        <taxon>Acari</taxon>
        <taxon>Parasitiformes</taxon>
        <taxon>Ixodida</taxon>
        <taxon>Ixodoidea</taxon>
        <taxon>Ixodidae</taxon>
        <taxon>Amblyomminae</taxon>
        <taxon>Amblyomma</taxon>
    </lineage>
</organism>
<sequence length="264" mass="29916">MFITGFVCKLVLCFLHACLSVLDVFSLVKHKLLHRFKYSSVHDAKFADAKLLCPSSALTSTDLLQKVPKHIAVLIGEHDISYRDAANLVVWCLFAGIPHVTLYDAEGALKKNLATLYKEISKSQVEHFGCDSRCKVVLHVKGQELPERNGQRNGYKQHINVHLASGEDGRPHLASIARTFCQAVERGEMRPHDITPHLIQRKLGDVPDPELLLRCGYVHSLLGYPPWQIRLTEIITLPTHHNLRLSEFLEALVKYNTREQRFGK</sequence>
<keyword evidence="9" id="KW-0460">Magnesium</keyword>
<reference evidence="14" key="1">
    <citation type="submission" date="2014-03" db="EMBL/GenBank/DDBJ databases">
        <title>The sialotranscriptome of Amblyomma triste, Amblyomma parvum and Amblyomma cajennense ticks, uncovered by 454-based RNA-seq.</title>
        <authorList>
            <person name="Garcia G.R."/>
            <person name="Gardinassi L.G."/>
            <person name="Ribeiro J.M."/>
            <person name="Anatrielo E."/>
            <person name="Ferreira B.R."/>
            <person name="Moreira H.N."/>
            <person name="Mafra C."/>
            <person name="Olegario M.M."/>
            <person name="Szabo P.J."/>
            <person name="Miranda-Santos I.K."/>
            <person name="Maruyama S.R."/>
        </authorList>
    </citation>
    <scope>NUCLEOTIDE SEQUENCE</scope>
    <source>
        <strain evidence="14">Araguapaz</strain>
        <tissue evidence="14">Salivary glands</tissue>
    </source>
</reference>
<keyword evidence="13" id="KW-0732">Signal</keyword>